<gene>
    <name evidence="2" type="ORF">ESA94_09395</name>
</gene>
<protein>
    <submittedName>
        <fullName evidence="2">Uncharacterized protein</fullName>
    </submittedName>
</protein>
<name>A0A4Q1CJV7_9BACT</name>
<evidence type="ECO:0000313" key="3">
    <source>
        <dbReference type="Proteomes" id="UP000290204"/>
    </source>
</evidence>
<feature type="signal peptide" evidence="1">
    <location>
        <begin position="1"/>
        <end position="21"/>
    </location>
</feature>
<organism evidence="2 3">
    <name type="scientific">Lacibacter luteus</name>
    <dbReference type="NCBI Taxonomy" id="2508719"/>
    <lineage>
        <taxon>Bacteria</taxon>
        <taxon>Pseudomonadati</taxon>
        <taxon>Bacteroidota</taxon>
        <taxon>Chitinophagia</taxon>
        <taxon>Chitinophagales</taxon>
        <taxon>Chitinophagaceae</taxon>
        <taxon>Lacibacter</taxon>
    </lineage>
</organism>
<dbReference type="EMBL" id="SDHW01000002">
    <property type="protein sequence ID" value="RXK60668.1"/>
    <property type="molecule type" value="Genomic_DNA"/>
</dbReference>
<dbReference type="Proteomes" id="UP000290204">
    <property type="component" value="Unassembled WGS sequence"/>
</dbReference>
<evidence type="ECO:0000313" key="2">
    <source>
        <dbReference type="EMBL" id="RXK60668.1"/>
    </source>
</evidence>
<reference evidence="2 3" key="1">
    <citation type="submission" date="2019-01" db="EMBL/GenBank/DDBJ databases">
        <title>Lacibacter sp. strain TTM-7.</title>
        <authorList>
            <person name="Chen W.-M."/>
        </authorList>
    </citation>
    <scope>NUCLEOTIDE SEQUENCE [LARGE SCALE GENOMIC DNA]</scope>
    <source>
        <strain evidence="2 3">TTM-7</strain>
    </source>
</reference>
<keyword evidence="1" id="KW-0732">Signal</keyword>
<sequence length="106" mass="11300">MKKYVLGFSAVVLAAVMVAFTQPVTRNYDSDLVWFAVDANGNATNPTNGTMGDEPPISCPGSLTPCARALSISQGEVSLNSGSSTVYHINTGYSTVSDYDEERKKD</sequence>
<comment type="caution">
    <text evidence="2">The sequence shown here is derived from an EMBL/GenBank/DDBJ whole genome shotgun (WGS) entry which is preliminary data.</text>
</comment>
<evidence type="ECO:0000256" key="1">
    <source>
        <dbReference type="SAM" id="SignalP"/>
    </source>
</evidence>
<accession>A0A4Q1CJV7</accession>
<proteinExistence type="predicted"/>
<dbReference type="AlphaFoldDB" id="A0A4Q1CJV7"/>
<dbReference type="RefSeq" id="WP_129130629.1">
    <property type="nucleotide sequence ID" value="NZ_SDHW01000002.1"/>
</dbReference>
<feature type="chain" id="PRO_5020426271" evidence="1">
    <location>
        <begin position="22"/>
        <end position="106"/>
    </location>
</feature>
<keyword evidence="3" id="KW-1185">Reference proteome</keyword>